<evidence type="ECO:0000313" key="3">
    <source>
        <dbReference type="Proteomes" id="UP000007015"/>
    </source>
</evidence>
<organism evidence="2 3">
    <name type="scientific">Oryza sativa subsp. indica</name>
    <name type="common">Rice</name>
    <dbReference type="NCBI Taxonomy" id="39946"/>
    <lineage>
        <taxon>Eukaryota</taxon>
        <taxon>Viridiplantae</taxon>
        <taxon>Streptophyta</taxon>
        <taxon>Embryophyta</taxon>
        <taxon>Tracheophyta</taxon>
        <taxon>Spermatophyta</taxon>
        <taxon>Magnoliopsida</taxon>
        <taxon>Liliopsida</taxon>
        <taxon>Poales</taxon>
        <taxon>Poaceae</taxon>
        <taxon>BOP clade</taxon>
        <taxon>Oryzoideae</taxon>
        <taxon>Oryzeae</taxon>
        <taxon>Oryzinae</taxon>
        <taxon>Oryza</taxon>
        <taxon>Oryza sativa</taxon>
    </lineage>
</organism>
<dbReference type="Gramene" id="BGIOSGA007601-TA">
    <property type="protein sequence ID" value="BGIOSGA007601-PA"/>
    <property type="gene ID" value="BGIOSGA007601"/>
</dbReference>
<dbReference type="Proteomes" id="UP000007015">
    <property type="component" value="Chromosome 2"/>
</dbReference>
<dbReference type="Pfam" id="PF14223">
    <property type="entry name" value="Retrotran_gag_2"/>
    <property type="match status" value="1"/>
</dbReference>
<accession>A2X197</accession>
<dbReference type="PANTHER" id="PTHR47481:SF41">
    <property type="entry name" value="COPIA-LIKE POLYPROTEIN_RETROTRANSPOSON"/>
    <property type="match status" value="1"/>
</dbReference>
<evidence type="ECO:0008006" key="4">
    <source>
        <dbReference type="Google" id="ProtNLM"/>
    </source>
</evidence>
<dbReference type="STRING" id="39946.A2X197"/>
<dbReference type="EMBL" id="CM000127">
    <property type="protein sequence ID" value="EAY84607.1"/>
    <property type="molecule type" value="Genomic_DNA"/>
</dbReference>
<reference evidence="2 3" key="1">
    <citation type="journal article" date="2005" name="PLoS Biol.">
        <title>The genomes of Oryza sativa: a history of duplications.</title>
        <authorList>
            <person name="Yu J."/>
            <person name="Wang J."/>
            <person name="Lin W."/>
            <person name="Li S."/>
            <person name="Li H."/>
            <person name="Zhou J."/>
            <person name="Ni P."/>
            <person name="Dong W."/>
            <person name="Hu S."/>
            <person name="Zeng C."/>
            <person name="Zhang J."/>
            <person name="Zhang Y."/>
            <person name="Li R."/>
            <person name="Xu Z."/>
            <person name="Li S."/>
            <person name="Li X."/>
            <person name="Zheng H."/>
            <person name="Cong L."/>
            <person name="Lin L."/>
            <person name="Yin J."/>
            <person name="Geng J."/>
            <person name="Li G."/>
            <person name="Shi J."/>
            <person name="Liu J."/>
            <person name="Lv H."/>
            <person name="Li J."/>
            <person name="Wang J."/>
            <person name="Deng Y."/>
            <person name="Ran L."/>
            <person name="Shi X."/>
            <person name="Wang X."/>
            <person name="Wu Q."/>
            <person name="Li C."/>
            <person name="Ren X."/>
            <person name="Wang J."/>
            <person name="Wang X."/>
            <person name="Li D."/>
            <person name="Liu D."/>
            <person name="Zhang X."/>
            <person name="Ji Z."/>
            <person name="Zhao W."/>
            <person name="Sun Y."/>
            <person name="Zhang Z."/>
            <person name="Bao J."/>
            <person name="Han Y."/>
            <person name="Dong L."/>
            <person name="Ji J."/>
            <person name="Chen P."/>
            <person name="Wu S."/>
            <person name="Liu J."/>
            <person name="Xiao Y."/>
            <person name="Bu D."/>
            <person name="Tan J."/>
            <person name="Yang L."/>
            <person name="Ye C."/>
            <person name="Zhang J."/>
            <person name="Xu J."/>
            <person name="Zhou Y."/>
            <person name="Yu Y."/>
            <person name="Zhang B."/>
            <person name="Zhuang S."/>
            <person name="Wei H."/>
            <person name="Liu B."/>
            <person name="Lei M."/>
            <person name="Yu H."/>
            <person name="Li Y."/>
            <person name="Xu H."/>
            <person name="Wei S."/>
            <person name="He X."/>
            <person name="Fang L."/>
            <person name="Zhang Z."/>
            <person name="Zhang Y."/>
            <person name="Huang X."/>
            <person name="Su Z."/>
            <person name="Tong W."/>
            <person name="Li J."/>
            <person name="Tong Z."/>
            <person name="Li S."/>
            <person name="Ye J."/>
            <person name="Wang L."/>
            <person name="Fang L."/>
            <person name="Lei T."/>
            <person name="Chen C."/>
            <person name="Chen H."/>
            <person name="Xu Z."/>
            <person name="Li H."/>
            <person name="Huang H."/>
            <person name="Zhang F."/>
            <person name="Xu H."/>
            <person name="Li N."/>
            <person name="Zhao C."/>
            <person name="Li S."/>
            <person name="Dong L."/>
            <person name="Huang Y."/>
            <person name="Li L."/>
            <person name="Xi Y."/>
            <person name="Qi Q."/>
            <person name="Li W."/>
            <person name="Zhang B."/>
            <person name="Hu W."/>
            <person name="Zhang Y."/>
            <person name="Tian X."/>
            <person name="Jiao Y."/>
            <person name="Liang X."/>
            <person name="Jin J."/>
            <person name="Gao L."/>
            <person name="Zheng W."/>
            <person name="Hao B."/>
            <person name="Liu S."/>
            <person name="Wang W."/>
            <person name="Yuan L."/>
            <person name="Cao M."/>
            <person name="McDermott J."/>
            <person name="Samudrala R."/>
            <person name="Wang J."/>
            <person name="Wong G.K."/>
            <person name="Yang H."/>
        </authorList>
    </citation>
    <scope>NUCLEOTIDE SEQUENCE [LARGE SCALE GENOMIC DNA]</scope>
    <source>
        <strain evidence="3">cv. 93-11</strain>
    </source>
</reference>
<dbReference type="AlphaFoldDB" id="A2X197"/>
<feature type="region of interest" description="Disordered" evidence="1">
    <location>
        <begin position="125"/>
        <end position="145"/>
    </location>
</feature>
<dbReference type="HOGENOM" id="CLU_856308_0_0_1"/>
<protein>
    <recommendedName>
        <fullName evidence="4">Retrotransposon protein, putative, unclassified</fullName>
    </recommendedName>
</protein>
<name>A2X197_ORYSI</name>
<sequence>MSSHDNAALSAAITSVTNAATSAIRKTLRPADDTVSADDRAAAEALADATSAAAVKAVQDAISALVVSSSATANTASSPSSPTTVTVDASALRAALGVPQPDAPSSAGAPVDRPEPDLSSLFAALGVPPPHQHDEQPAGAASGGAPLVDDTVDALHAQAVSVLNVKALVPVVLDLGAANYSKWRGLFLVTLGQYALSDHVLSDVAFPDQATRARMDCVVLAWIYGTIAADLLETVLQPVATARHVWLCLEQMFLGHREQRAMHVSTEFHNFVQGDLSANDYCRRLKAMADTRGELGDPVTDRQLVLAMLQGLNPKYEHLQTIIPL</sequence>
<evidence type="ECO:0000256" key="1">
    <source>
        <dbReference type="SAM" id="MobiDB-lite"/>
    </source>
</evidence>
<dbReference type="PANTHER" id="PTHR47481">
    <property type="match status" value="1"/>
</dbReference>
<gene>
    <name evidence="2" type="ORF">OsI_05975</name>
</gene>
<evidence type="ECO:0000313" key="2">
    <source>
        <dbReference type="EMBL" id="EAY84607.1"/>
    </source>
</evidence>
<keyword evidence="3" id="KW-1185">Reference proteome</keyword>
<proteinExistence type="predicted"/>